<accession>A0AC61DAS3</accession>
<name>A0AC61DAS3_9FIRM</name>
<organism evidence="1 2">
    <name type="scientific">Sporanaerobium hydrogeniformans</name>
    <dbReference type="NCBI Taxonomy" id="3072179"/>
    <lineage>
        <taxon>Bacteria</taxon>
        <taxon>Bacillati</taxon>
        <taxon>Bacillota</taxon>
        <taxon>Clostridia</taxon>
        <taxon>Lachnospirales</taxon>
        <taxon>Lachnospiraceae</taxon>
        <taxon>Sporanaerobium</taxon>
    </lineage>
</organism>
<protein>
    <submittedName>
        <fullName evidence="1">ArsR family transcriptional regulator</fullName>
    </submittedName>
</protein>
<reference evidence="1" key="1">
    <citation type="submission" date="2017-10" db="EMBL/GenBank/DDBJ databases">
        <title>Genome sequence of cellulolytic Lachnospiraceae bacterium XHS1971 isolated from hotspring sediment.</title>
        <authorList>
            <person name="Vasudevan G."/>
            <person name="Joshi A.J."/>
            <person name="Hivarkar S."/>
            <person name="Lanjekar V.B."/>
            <person name="Dhakephalkar P.K."/>
            <person name="Dagar S."/>
        </authorList>
    </citation>
    <scope>NUCLEOTIDE SEQUENCE</scope>
    <source>
        <strain evidence="1">XHS1971</strain>
    </source>
</reference>
<proteinExistence type="predicted"/>
<gene>
    <name evidence="1" type="ORF">CS063_14615</name>
</gene>
<comment type="caution">
    <text evidence="1">The sequence shown here is derived from an EMBL/GenBank/DDBJ whole genome shotgun (WGS) entry which is preliminary data.</text>
</comment>
<keyword evidence="2" id="KW-1185">Reference proteome</keyword>
<evidence type="ECO:0000313" key="1">
    <source>
        <dbReference type="EMBL" id="PHV69652.1"/>
    </source>
</evidence>
<evidence type="ECO:0000313" key="2">
    <source>
        <dbReference type="Proteomes" id="UP000224460"/>
    </source>
</evidence>
<dbReference type="Proteomes" id="UP000224460">
    <property type="component" value="Unassembled WGS sequence"/>
</dbReference>
<dbReference type="EMBL" id="PEDL01000021">
    <property type="protein sequence ID" value="PHV69652.1"/>
    <property type="molecule type" value="Genomic_DNA"/>
</dbReference>
<sequence>MKRNKSVVDGRRNKVLEALKNDGTVKVNDLAKKFDVSPLTIRRDLQYLEDNHFLERFYGGAAVVRESSKERVQEDKIQGYREKIAKYAASLVEHGDTIFINTSATALQLIKYLGDKRVTVITNNGQAIGMEHSPNVTIIVTGGEVGAVKHALVGEFAKSNLNMVTAKKSFIGCSGLSLESGMTTEILSEVNINELMFTRVTQESYILADHTKLGVNSSFTSCPLNKIQNVITDEKAPEEIVRGLHSAGINVMCVS</sequence>